<name>A0A7J0EXE1_9ERIC</name>
<keyword evidence="2" id="KW-1185">Reference proteome</keyword>
<evidence type="ECO:0000313" key="2">
    <source>
        <dbReference type="Proteomes" id="UP000585474"/>
    </source>
</evidence>
<sequence length="220" mass="25102">MGYLRKYVVDCNRPDSLDREYADNRLTIGDIQTIHGGFGSGGCSTSSQKMPAREAFGREEEEVYNLSTPMSKALPPITFTNEDLRGLHLPNDDALVGETALPFSYPSSRIGRRLNTPPQMDQATLDFGGGTTLDYSMARFHHCRLSFALQCNLKSPYLWKNQSYYFYLSPDDEIPYFNLDRRGKRRPKSFKAMKINLTPKPIAKKQLQIDDAEMEVLREE</sequence>
<dbReference type="AlphaFoldDB" id="A0A7J0EXE1"/>
<organism evidence="1 2">
    <name type="scientific">Actinidia rufa</name>
    <dbReference type="NCBI Taxonomy" id="165716"/>
    <lineage>
        <taxon>Eukaryota</taxon>
        <taxon>Viridiplantae</taxon>
        <taxon>Streptophyta</taxon>
        <taxon>Embryophyta</taxon>
        <taxon>Tracheophyta</taxon>
        <taxon>Spermatophyta</taxon>
        <taxon>Magnoliopsida</taxon>
        <taxon>eudicotyledons</taxon>
        <taxon>Gunneridae</taxon>
        <taxon>Pentapetalae</taxon>
        <taxon>asterids</taxon>
        <taxon>Ericales</taxon>
        <taxon>Actinidiaceae</taxon>
        <taxon>Actinidia</taxon>
    </lineage>
</organism>
<evidence type="ECO:0000313" key="1">
    <source>
        <dbReference type="EMBL" id="GFY91134.1"/>
    </source>
</evidence>
<proteinExistence type="predicted"/>
<dbReference type="OrthoDB" id="1752268at2759"/>
<dbReference type="EMBL" id="BJWL01000007">
    <property type="protein sequence ID" value="GFY91134.1"/>
    <property type="molecule type" value="Genomic_DNA"/>
</dbReference>
<comment type="caution">
    <text evidence="1">The sequence shown here is derived from an EMBL/GenBank/DDBJ whole genome shotgun (WGS) entry which is preliminary data.</text>
</comment>
<dbReference type="Proteomes" id="UP000585474">
    <property type="component" value="Unassembled WGS sequence"/>
</dbReference>
<protein>
    <submittedName>
        <fullName evidence="1">Uncharacterized protein</fullName>
    </submittedName>
</protein>
<gene>
    <name evidence="1" type="ORF">Acr_07g0013300</name>
</gene>
<reference evidence="1 2" key="1">
    <citation type="submission" date="2019-07" db="EMBL/GenBank/DDBJ databases">
        <title>De Novo Assembly of kiwifruit Actinidia rufa.</title>
        <authorList>
            <person name="Sugita-Konishi S."/>
            <person name="Sato K."/>
            <person name="Mori E."/>
            <person name="Abe Y."/>
            <person name="Kisaki G."/>
            <person name="Hamano K."/>
            <person name="Suezawa K."/>
            <person name="Otani M."/>
            <person name="Fukuda T."/>
            <person name="Manabe T."/>
            <person name="Gomi K."/>
            <person name="Tabuchi M."/>
            <person name="Akimitsu K."/>
            <person name="Kataoka I."/>
        </authorList>
    </citation>
    <scope>NUCLEOTIDE SEQUENCE [LARGE SCALE GENOMIC DNA]</scope>
    <source>
        <strain evidence="2">cv. Fuchu</strain>
    </source>
</reference>
<accession>A0A7J0EXE1</accession>